<dbReference type="Gene3D" id="3.30.559.30">
    <property type="entry name" value="Nonribosomal peptide synthetase, condensation domain"/>
    <property type="match status" value="1"/>
</dbReference>
<dbReference type="STRING" id="83656.B1H18_34790"/>
<feature type="non-terminal residue" evidence="2">
    <location>
        <position position="462"/>
    </location>
</feature>
<accession>A0A1V3ZY40</accession>
<protein>
    <submittedName>
        <fullName evidence="2">Non-ribosomal peptide synthetase</fullName>
    </submittedName>
</protein>
<dbReference type="InterPro" id="IPR001242">
    <property type="entry name" value="Condensation_dom"/>
</dbReference>
<dbReference type="Gene3D" id="3.30.559.10">
    <property type="entry name" value="Chloramphenicol acetyltransferase-like domain"/>
    <property type="match status" value="2"/>
</dbReference>
<dbReference type="GO" id="GO:0003824">
    <property type="term" value="F:catalytic activity"/>
    <property type="evidence" value="ECO:0007669"/>
    <property type="project" value="InterPro"/>
</dbReference>
<gene>
    <name evidence="2" type="ORF">B1H18_34790</name>
</gene>
<organism evidence="2 3">
    <name type="scientific">Streptomyces tsukubensis</name>
    <dbReference type="NCBI Taxonomy" id="83656"/>
    <lineage>
        <taxon>Bacteria</taxon>
        <taxon>Bacillati</taxon>
        <taxon>Actinomycetota</taxon>
        <taxon>Actinomycetes</taxon>
        <taxon>Kitasatosporales</taxon>
        <taxon>Streptomycetaceae</taxon>
        <taxon>Streptomyces</taxon>
    </lineage>
</organism>
<proteinExistence type="predicted"/>
<dbReference type="NCBIfam" id="TIGR01720">
    <property type="entry name" value="NRPS-para261"/>
    <property type="match status" value="1"/>
</dbReference>
<evidence type="ECO:0000259" key="1">
    <source>
        <dbReference type="Pfam" id="PF00668"/>
    </source>
</evidence>
<keyword evidence="3" id="KW-1185">Reference proteome</keyword>
<dbReference type="EMBL" id="MVFC01000103">
    <property type="protein sequence ID" value="OON68415.1"/>
    <property type="molecule type" value="Genomic_DNA"/>
</dbReference>
<sequence length="462" mass="48919">MGRLDPFGGVMAQFVWFDAGPSVAGRLLLVLHHLVVDGVSWRVLLPDLAAAWVRVCSGGEVVLPGVGTSVRRWAHALAEEACGELRVGELGRWEEVLRGSDVVVGWRRPDPVVDTMGTLDSVRVEVPVGVTEVLLTRLPAVFRGGVNDGLLAALVMAVAKWRPGGGSSLLVRLEGHGREEVVVPGADLSRTVGWFTSMFPVRLEVAGFDLEEAFAGGDAAGAVVKAVKEQLLAVPDKGVGYGLLRYLNGAAGRVLGAYPEPQVGFNYLGRFSASDMPEELRGVGFGQVLEWDDGGGVFDADMPVLSALEINSFVADRGRGPCLEAVFGFPSGVLGREDVAGLAGWWRAALTALAGHVGGPGAGGLTPSDLPLVRVGQGRILGWERVCPGLVDVWPLTPLQSGLLFHSRFTDAPVDAYQVQLVFHLSGVVDAGRMRAAGQALLDRHATLRSAFHPDADGWVQL</sequence>
<dbReference type="GO" id="GO:0008610">
    <property type="term" value="P:lipid biosynthetic process"/>
    <property type="evidence" value="ECO:0007669"/>
    <property type="project" value="UniProtKB-ARBA"/>
</dbReference>
<comment type="caution">
    <text evidence="2">The sequence shown here is derived from an EMBL/GenBank/DDBJ whole genome shotgun (WGS) entry which is preliminary data.</text>
</comment>
<dbReference type="InterPro" id="IPR010060">
    <property type="entry name" value="NRPS_synth"/>
</dbReference>
<feature type="domain" description="Condensation" evidence="1">
    <location>
        <begin position="393"/>
        <end position="458"/>
    </location>
</feature>
<name>A0A1V3ZY40_9ACTN</name>
<evidence type="ECO:0000313" key="3">
    <source>
        <dbReference type="Proteomes" id="UP000190539"/>
    </source>
</evidence>
<dbReference type="Pfam" id="PF00668">
    <property type="entry name" value="Condensation"/>
    <property type="match status" value="2"/>
</dbReference>
<evidence type="ECO:0000313" key="2">
    <source>
        <dbReference type="EMBL" id="OON68415.1"/>
    </source>
</evidence>
<reference evidence="2 3" key="1">
    <citation type="submission" date="2017-02" db="EMBL/GenBank/DDBJ databases">
        <title>Draft Genome Sequence of Streptomyces tsukubaensis F601, a Producer of the immunosuppressant tacrolimus FK506.</title>
        <authorList>
            <person name="Zong G."/>
            <person name="Zhong C."/>
            <person name="Fu J."/>
            <person name="Qin R."/>
            <person name="Cao G."/>
        </authorList>
    </citation>
    <scope>NUCLEOTIDE SEQUENCE [LARGE SCALE GENOMIC DNA]</scope>
    <source>
        <strain evidence="2 3">F601</strain>
    </source>
</reference>
<feature type="domain" description="Condensation" evidence="1">
    <location>
        <begin position="26"/>
        <end position="271"/>
    </location>
</feature>
<dbReference type="InterPro" id="IPR023213">
    <property type="entry name" value="CAT-like_dom_sf"/>
</dbReference>
<dbReference type="AlphaFoldDB" id="A0A1V3ZY40"/>
<dbReference type="SUPFAM" id="SSF52777">
    <property type="entry name" value="CoA-dependent acyltransferases"/>
    <property type="match status" value="3"/>
</dbReference>
<dbReference type="PANTHER" id="PTHR45398:SF1">
    <property type="entry name" value="ENZYME, PUTATIVE (JCVI)-RELATED"/>
    <property type="match status" value="1"/>
</dbReference>
<dbReference type="PANTHER" id="PTHR45398">
    <property type="match status" value="1"/>
</dbReference>
<dbReference type="Proteomes" id="UP000190539">
    <property type="component" value="Unassembled WGS sequence"/>
</dbReference>